<accession>A0A133NLF5</accession>
<organism evidence="2 3">
    <name type="scientific">Fusobacterium equinum</name>
    <dbReference type="NCBI Taxonomy" id="134605"/>
    <lineage>
        <taxon>Bacteria</taxon>
        <taxon>Fusobacteriati</taxon>
        <taxon>Fusobacteriota</taxon>
        <taxon>Fusobacteriia</taxon>
        <taxon>Fusobacteriales</taxon>
        <taxon>Fusobacteriaceae</taxon>
        <taxon>Fusobacterium</taxon>
    </lineage>
</organism>
<evidence type="ECO:0000313" key="3">
    <source>
        <dbReference type="Proteomes" id="UP000070617"/>
    </source>
</evidence>
<proteinExistence type="predicted"/>
<reference evidence="3" key="1">
    <citation type="submission" date="2016-01" db="EMBL/GenBank/DDBJ databases">
        <authorList>
            <person name="Mitreva M."/>
            <person name="Pepin K.H."/>
            <person name="Mihindukulasuriya K.A."/>
            <person name="Fulton R."/>
            <person name="Fronick C."/>
            <person name="O'Laughlin M."/>
            <person name="Miner T."/>
            <person name="Herter B."/>
            <person name="Rosa B.A."/>
            <person name="Cordes M."/>
            <person name="Tomlinson C."/>
            <person name="Wollam A."/>
            <person name="Palsikar V.B."/>
            <person name="Mardis E.R."/>
            <person name="Wilson R.K."/>
        </authorList>
    </citation>
    <scope>NUCLEOTIDE SEQUENCE [LARGE SCALE GENOMIC DNA]</scope>
    <source>
        <strain evidence="3">CMW8396</strain>
    </source>
</reference>
<name>A0A133NLF5_9FUSO</name>
<evidence type="ECO:0000256" key="1">
    <source>
        <dbReference type="SAM" id="Phobius"/>
    </source>
</evidence>
<keyword evidence="3" id="KW-1185">Reference proteome</keyword>
<dbReference type="PATRIC" id="fig|134605.3.peg.59"/>
<sequence length="45" mass="5492">MVVPFLIMITACFCFNLLFYLLTWFVLGRKMIEFLKEELKSLWKD</sequence>
<evidence type="ECO:0000313" key="2">
    <source>
        <dbReference type="EMBL" id="KXA17106.1"/>
    </source>
</evidence>
<comment type="caution">
    <text evidence="2">The sequence shown here is derived from an EMBL/GenBank/DDBJ whole genome shotgun (WGS) entry which is preliminary data.</text>
</comment>
<dbReference type="STRING" id="134605.HMPREF3206_00058"/>
<feature type="transmembrane region" description="Helical" evidence="1">
    <location>
        <begin position="6"/>
        <end position="27"/>
    </location>
</feature>
<gene>
    <name evidence="2" type="ORF">HMPREF3206_00058</name>
</gene>
<dbReference type="EMBL" id="LRPX01000002">
    <property type="protein sequence ID" value="KXA17106.1"/>
    <property type="molecule type" value="Genomic_DNA"/>
</dbReference>
<keyword evidence="1" id="KW-0472">Membrane</keyword>
<protein>
    <submittedName>
        <fullName evidence="2">Uncharacterized protein</fullName>
    </submittedName>
</protein>
<keyword evidence="1" id="KW-1133">Transmembrane helix</keyword>
<dbReference type="Proteomes" id="UP000070617">
    <property type="component" value="Unassembled WGS sequence"/>
</dbReference>
<keyword evidence="1" id="KW-0812">Transmembrane</keyword>
<dbReference type="AlphaFoldDB" id="A0A133NLF5"/>